<dbReference type="HOGENOM" id="CLU_000445_89_5_5"/>
<dbReference type="GO" id="GO:0000155">
    <property type="term" value="F:phosphorelay sensor kinase activity"/>
    <property type="evidence" value="ECO:0007669"/>
    <property type="project" value="InterPro"/>
</dbReference>
<dbReference type="CDD" id="cd00075">
    <property type="entry name" value="HATPase"/>
    <property type="match status" value="1"/>
</dbReference>
<dbReference type="InterPro" id="IPR038318">
    <property type="entry name" value="KdpD_sf"/>
</dbReference>
<reference evidence="15 16" key="1">
    <citation type="journal article" date="2012" name="J. Bacteriol.">
        <title>Draft Genome Sequence of Novosphingobium nitrogenifigens Y88T.</title>
        <authorList>
            <person name="Strabala T.J."/>
            <person name="Macdonald L."/>
            <person name="Liu V."/>
            <person name="Smit A.M."/>
        </authorList>
    </citation>
    <scope>NUCLEOTIDE SEQUENCE [LARGE SCALE GENOMIC DNA]</scope>
    <source>
        <strain evidence="15 16">DSM 19370</strain>
    </source>
</reference>
<dbReference type="InterPro" id="IPR029016">
    <property type="entry name" value="GAF-like_dom_sf"/>
</dbReference>
<dbReference type="PANTHER" id="PTHR45569">
    <property type="entry name" value="SENSOR PROTEIN KDPD"/>
    <property type="match status" value="1"/>
</dbReference>
<dbReference type="Proteomes" id="UP000004728">
    <property type="component" value="Unassembled WGS sequence"/>
</dbReference>
<feature type="domain" description="Histidine kinase" evidence="14">
    <location>
        <begin position="240"/>
        <end position="451"/>
    </location>
</feature>
<dbReference type="PRINTS" id="PR00344">
    <property type="entry name" value="BCTRLSENSOR"/>
</dbReference>
<evidence type="ECO:0000256" key="5">
    <source>
        <dbReference type="ARBA" id="ARBA00022679"/>
    </source>
</evidence>
<evidence type="ECO:0000313" key="15">
    <source>
        <dbReference type="EMBL" id="EGD58152.1"/>
    </source>
</evidence>
<dbReference type="InParanoid" id="F1ZBF0"/>
<feature type="region of interest" description="Disordered" evidence="13">
    <location>
        <begin position="1"/>
        <end position="20"/>
    </location>
</feature>
<evidence type="ECO:0000256" key="3">
    <source>
        <dbReference type="ARBA" id="ARBA00012438"/>
    </source>
</evidence>
<organism evidence="15 16">
    <name type="scientific">Novosphingobium nitrogenifigens DSM 19370</name>
    <dbReference type="NCBI Taxonomy" id="983920"/>
    <lineage>
        <taxon>Bacteria</taxon>
        <taxon>Pseudomonadati</taxon>
        <taxon>Pseudomonadota</taxon>
        <taxon>Alphaproteobacteria</taxon>
        <taxon>Sphingomonadales</taxon>
        <taxon>Sphingomonadaceae</taxon>
        <taxon>Novosphingobium</taxon>
    </lineage>
</organism>
<dbReference type="EMBL" id="AEWJ01000044">
    <property type="protein sequence ID" value="EGD58152.1"/>
    <property type="molecule type" value="Genomic_DNA"/>
</dbReference>
<dbReference type="InterPro" id="IPR004358">
    <property type="entry name" value="Sig_transdc_His_kin-like_C"/>
</dbReference>
<keyword evidence="11" id="KW-0902">Two-component regulatory system</keyword>
<evidence type="ECO:0000256" key="8">
    <source>
        <dbReference type="ARBA" id="ARBA00022777"/>
    </source>
</evidence>
<keyword evidence="4" id="KW-0597">Phosphoprotein</keyword>
<dbReference type="Gene3D" id="3.30.450.40">
    <property type="match status" value="1"/>
</dbReference>
<feature type="compositionally biased region" description="Basic and acidic residues" evidence="13">
    <location>
        <begin position="1"/>
        <end position="12"/>
    </location>
</feature>
<keyword evidence="16" id="KW-1185">Reference proteome</keyword>
<dbReference type="GO" id="GO:0005886">
    <property type="term" value="C:plasma membrane"/>
    <property type="evidence" value="ECO:0007669"/>
    <property type="project" value="TreeGrafter"/>
</dbReference>
<evidence type="ECO:0000256" key="6">
    <source>
        <dbReference type="ARBA" id="ARBA00022692"/>
    </source>
</evidence>
<keyword evidence="10" id="KW-1133">Transmembrane helix</keyword>
<dbReference type="Gene3D" id="1.10.287.130">
    <property type="match status" value="1"/>
</dbReference>
<evidence type="ECO:0000256" key="1">
    <source>
        <dbReference type="ARBA" id="ARBA00000085"/>
    </source>
</evidence>
<dbReference type="PROSITE" id="PS50109">
    <property type="entry name" value="HIS_KIN"/>
    <property type="match status" value="1"/>
</dbReference>
<comment type="subcellular location">
    <subcellularLocation>
        <location evidence="2">Membrane</location>
        <topology evidence="2">Multi-pass membrane protein</topology>
    </subcellularLocation>
</comment>
<keyword evidence="12" id="KW-0472">Membrane</keyword>
<dbReference type="InterPro" id="IPR003661">
    <property type="entry name" value="HisK_dim/P_dom"/>
</dbReference>
<evidence type="ECO:0000256" key="11">
    <source>
        <dbReference type="ARBA" id="ARBA00023012"/>
    </source>
</evidence>
<dbReference type="Pfam" id="PF02518">
    <property type="entry name" value="HATPase_c"/>
    <property type="match status" value="1"/>
</dbReference>
<evidence type="ECO:0000256" key="13">
    <source>
        <dbReference type="SAM" id="MobiDB-lite"/>
    </source>
</evidence>
<keyword evidence="6" id="KW-0812">Transmembrane</keyword>
<evidence type="ECO:0000256" key="10">
    <source>
        <dbReference type="ARBA" id="ARBA00022989"/>
    </source>
</evidence>
<dbReference type="EC" id="2.7.13.3" evidence="3"/>
<dbReference type="RefSeq" id="WP_008067307.1">
    <property type="nucleotide sequence ID" value="NZ_GL876926.1"/>
</dbReference>
<dbReference type="InterPro" id="IPR005467">
    <property type="entry name" value="His_kinase_dom"/>
</dbReference>
<evidence type="ECO:0000256" key="12">
    <source>
        <dbReference type="ARBA" id="ARBA00023136"/>
    </source>
</evidence>
<evidence type="ECO:0000256" key="4">
    <source>
        <dbReference type="ARBA" id="ARBA00022553"/>
    </source>
</evidence>
<evidence type="ECO:0000259" key="14">
    <source>
        <dbReference type="PROSITE" id="PS50109"/>
    </source>
</evidence>
<dbReference type="Pfam" id="PF00512">
    <property type="entry name" value="HisKA"/>
    <property type="match status" value="1"/>
</dbReference>
<proteinExistence type="predicted"/>
<dbReference type="SUPFAM" id="SSF47384">
    <property type="entry name" value="Homodimeric domain of signal transducing histidine kinase"/>
    <property type="match status" value="1"/>
</dbReference>
<dbReference type="InterPro" id="IPR036097">
    <property type="entry name" value="HisK_dim/P_sf"/>
</dbReference>
<evidence type="ECO:0000313" key="16">
    <source>
        <dbReference type="Proteomes" id="UP000004728"/>
    </source>
</evidence>
<name>F1ZBF0_9SPHN</name>
<keyword evidence="5" id="KW-0808">Transferase</keyword>
<dbReference type="SMART" id="SM00387">
    <property type="entry name" value="HATPase_c"/>
    <property type="match status" value="1"/>
</dbReference>
<keyword evidence="8 15" id="KW-0418">Kinase</keyword>
<sequence>MPGRGRDWERGLRPVSSRRSPTISFSCPPRFSFAIADPSNVVSMVILIGVAVVSSQLGAQVRSKARLAQANADRNGALAGFARVLMGVNRREELWDVLSQEIARLFDVRTIVVAPDPPGEGGRHLVVKAAIPARGDLDLIDGVAARWAFDTARPTGPGSDSMAVSEWHFHPVRGGNVAHAVLGVAREDAGTPLGPTQLPLLASLLDQAGLALARITVEEEMLALGKIQERDRLRAALLSSIGHDLRTPLTTVLGMLRAIRPETPVQQSQLDMARGEAERLDRFVANLIDMVRIETGGLDRALEPVDLSEAVTAALDDLRRVLGGHRIAVEVSRDLPLVLADPVLLHHCLINLIDNAAKHGGSRGKVVVRARAAGEGLALSVLDEGPGIRPGEEQRVFGMFTRLEGSDRRGGTGLGLAIVKGFAQAMGMEVAAANRLEGQGAVFTLLIPPGNLRQVDSAA</sequence>
<dbReference type="Gene3D" id="3.30.565.10">
    <property type="entry name" value="Histidine kinase-like ATPase, C-terminal domain"/>
    <property type="match status" value="1"/>
</dbReference>
<evidence type="ECO:0000256" key="2">
    <source>
        <dbReference type="ARBA" id="ARBA00004141"/>
    </source>
</evidence>
<dbReference type="InterPro" id="IPR052023">
    <property type="entry name" value="Histidine_kinase_KdpD"/>
</dbReference>
<dbReference type="InterPro" id="IPR003594">
    <property type="entry name" value="HATPase_dom"/>
</dbReference>
<dbReference type="InterPro" id="IPR025201">
    <property type="entry name" value="KdpD_TM"/>
</dbReference>
<dbReference type="Pfam" id="PF13493">
    <property type="entry name" value="DUF4118"/>
    <property type="match status" value="1"/>
</dbReference>
<dbReference type="AlphaFoldDB" id="F1ZBF0"/>
<evidence type="ECO:0000256" key="9">
    <source>
        <dbReference type="ARBA" id="ARBA00022840"/>
    </source>
</evidence>
<dbReference type="SUPFAM" id="SSF55874">
    <property type="entry name" value="ATPase domain of HSP90 chaperone/DNA topoisomerase II/histidine kinase"/>
    <property type="match status" value="1"/>
</dbReference>
<dbReference type="GO" id="GO:0005524">
    <property type="term" value="F:ATP binding"/>
    <property type="evidence" value="ECO:0007669"/>
    <property type="project" value="UniProtKB-KW"/>
</dbReference>
<gene>
    <name evidence="15" type="ORF">Y88_0204</name>
</gene>
<comment type="catalytic activity">
    <reaction evidence="1">
        <text>ATP + protein L-histidine = ADP + protein N-phospho-L-histidine.</text>
        <dbReference type="EC" id="2.7.13.3"/>
    </reaction>
</comment>
<dbReference type="InterPro" id="IPR036890">
    <property type="entry name" value="HATPase_C_sf"/>
</dbReference>
<dbReference type="PANTHER" id="PTHR45569:SF1">
    <property type="entry name" value="SENSOR PROTEIN KDPD"/>
    <property type="match status" value="1"/>
</dbReference>
<dbReference type="STRING" id="983920.Y88_0204"/>
<keyword evidence="7" id="KW-0547">Nucleotide-binding</keyword>
<dbReference type="eggNOG" id="COG2205">
    <property type="taxonomic scope" value="Bacteria"/>
</dbReference>
<comment type="caution">
    <text evidence="15">The sequence shown here is derived from an EMBL/GenBank/DDBJ whole genome shotgun (WGS) entry which is preliminary data.</text>
</comment>
<dbReference type="OrthoDB" id="9806130at2"/>
<protein>
    <recommendedName>
        <fullName evidence="3">histidine kinase</fullName>
        <ecNumber evidence="3">2.7.13.3</ecNumber>
    </recommendedName>
</protein>
<dbReference type="Gene3D" id="1.20.120.620">
    <property type="entry name" value="Backbone structure of the membrane domain of e. Coli histidine kinase receptor kdpd"/>
    <property type="match status" value="1"/>
</dbReference>
<dbReference type="SMART" id="SM00388">
    <property type="entry name" value="HisKA"/>
    <property type="match status" value="1"/>
</dbReference>
<accession>F1ZBF0</accession>
<evidence type="ECO:0000256" key="7">
    <source>
        <dbReference type="ARBA" id="ARBA00022741"/>
    </source>
</evidence>
<dbReference type="CDD" id="cd00082">
    <property type="entry name" value="HisKA"/>
    <property type="match status" value="1"/>
</dbReference>
<keyword evidence="9" id="KW-0067">ATP-binding</keyword>